<dbReference type="GO" id="GO:0016747">
    <property type="term" value="F:acyltransferase activity, transferring groups other than amino-acyl groups"/>
    <property type="evidence" value="ECO:0007669"/>
    <property type="project" value="InterPro"/>
</dbReference>
<accession>A0A238K110</accession>
<dbReference type="Pfam" id="PF13508">
    <property type="entry name" value="Acetyltransf_7"/>
    <property type="match status" value="1"/>
</dbReference>
<dbReference type="PANTHER" id="PTHR43877">
    <property type="entry name" value="AMINOALKYLPHOSPHONATE N-ACETYLTRANSFERASE-RELATED-RELATED"/>
    <property type="match status" value="1"/>
</dbReference>
<dbReference type="AlphaFoldDB" id="A0A238K110"/>
<dbReference type="RefSeq" id="WP_306456904.1">
    <property type="nucleotide sequence ID" value="NZ_FXYH01000002.1"/>
</dbReference>
<reference evidence="4 5" key="1">
    <citation type="submission" date="2017-05" db="EMBL/GenBank/DDBJ databases">
        <authorList>
            <person name="Song R."/>
            <person name="Chenine A.L."/>
            <person name="Ruprecht R.M."/>
        </authorList>
    </citation>
    <scope>NUCLEOTIDE SEQUENCE [LARGE SCALE GENOMIC DNA]</scope>
    <source>
        <strain evidence="4 5">CECT 8663</strain>
    </source>
</reference>
<dbReference type="Proteomes" id="UP000220836">
    <property type="component" value="Unassembled WGS sequence"/>
</dbReference>
<protein>
    <submittedName>
        <fullName evidence="4">Putative acetyltransferase</fullName>
    </submittedName>
</protein>
<dbReference type="PANTHER" id="PTHR43877:SF2">
    <property type="entry name" value="AMINOALKYLPHOSPHONATE N-ACETYLTRANSFERASE-RELATED"/>
    <property type="match status" value="1"/>
</dbReference>
<evidence type="ECO:0000259" key="3">
    <source>
        <dbReference type="PROSITE" id="PS51186"/>
    </source>
</evidence>
<dbReference type="Gene3D" id="3.40.630.30">
    <property type="match status" value="1"/>
</dbReference>
<name>A0A238K110_9RHOB</name>
<evidence type="ECO:0000256" key="2">
    <source>
        <dbReference type="ARBA" id="ARBA00023315"/>
    </source>
</evidence>
<evidence type="ECO:0000313" key="4">
    <source>
        <dbReference type="EMBL" id="SMX36579.1"/>
    </source>
</evidence>
<dbReference type="InterPro" id="IPR000182">
    <property type="entry name" value="GNAT_dom"/>
</dbReference>
<evidence type="ECO:0000256" key="1">
    <source>
        <dbReference type="ARBA" id="ARBA00022679"/>
    </source>
</evidence>
<dbReference type="InterPro" id="IPR016181">
    <property type="entry name" value="Acyl_CoA_acyltransferase"/>
</dbReference>
<keyword evidence="5" id="KW-1185">Reference proteome</keyword>
<dbReference type="CDD" id="cd04301">
    <property type="entry name" value="NAT_SF"/>
    <property type="match status" value="1"/>
</dbReference>
<keyword evidence="1 4" id="KW-0808">Transferase</keyword>
<organism evidence="4 5">
    <name type="scientific">Pelagimonas varians</name>
    <dbReference type="NCBI Taxonomy" id="696760"/>
    <lineage>
        <taxon>Bacteria</taxon>
        <taxon>Pseudomonadati</taxon>
        <taxon>Pseudomonadota</taxon>
        <taxon>Alphaproteobacteria</taxon>
        <taxon>Rhodobacterales</taxon>
        <taxon>Roseobacteraceae</taxon>
        <taxon>Pelagimonas</taxon>
    </lineage>
</organism>
<feature type="domain" description="N-acetyltransferase" evidence="3">
    <location>
        <begin position="4"/>
        <end position="150"/>
    </location>
</feature>
<dbReference type="EMBL" id="FXYH01000002">
    <property type="protein sequence ID" value="SMX36579.1"/>
    <property type="molecule type" value="Genomic_DNA"/>
</dbReference>
<sequence length="165" mass="17776">MTQVTLRTARSTDAGKLGAMITEAVAANPWKPRLHSGAEDISHAGRMIDHGWVSVAEDDAGQIIGFIAREAADVHALFVMSKAQGKGVGTALLDHAKTQVDSLNLWTFQANTGAQRFYKRHAFAEVERTSGADNDEGLPDVRFLWSKPKSATIEALATKSKDATT</sequence>
<dbReference type="InterPro" id="IPR050832">
    <property type="entry name" value="Bact_Acetyltransf"/>
</dbReference>
<dbReference type="PROSITE" id="PS51186">
    <property type="entry name" value="GNAT"/>
    <property type="match status" value="1"/>
</dbReference>
<evidence type="ECO:0000313" key="5">
    <source>
        <dbReference type="Proteomes" id="UP000220836"/>
    </source>
</evidence>
<gene>
    <name evidence="4" type="ORF">PEV8663_00855</name>
</gene>
<dbReference type="SUPFAM" id="SSF55729">
    <property type="entry name" value="Acyl-CoA N-acyltransferases (Nat)"/>
    <property type="match status" value="1"/>
</dbReference>
<keyword evidence="2" id="KW-0012">Acyltransferase</keyword>
<proteinExistence type="predicted"/>